<evidence type="ECO:0000256" key="2">
    <source>
        <dbReference type="ARBA" id="ARBA00023125"/>
    </source>
</evidence>
<dbReference type="PANTHER" id="PTHR24567:SF68">
    <property type="entry name" value="DNA-BINDING TRANSCRIPTIONAL DUAL REGULATOR CRP"/>
    <property type="match status" value="1"/>
</dbReference>
<feature type="domain" description="HTH crp-type" evidence="5">
    <location>
        <begin position="104"/>
        <end position="174"/>
    </location>
</feature>
<dbReference type="GO" id="GO:0003700">
    <property type="term" value="F:DNA-binding transcription factor activity"/>
    <property type="evidence" value="ECO:0007669"/>
    <property type="project" value="TreeGrafter"/>
</dbReference>
<keyword evidence="7" id="KW-1185">Reference proteome</keyword>
<keyword evidence="2" id="KW-0238">DNA-binding</keyword>
<gene>
    <name evidence="6" type="ORF">BJ998_005305</name>
</gene>
<evidence type="ECO:0000259" key="5">
    <source>
        <dbReference type="PROSITE" id="PS51063"/>
    </source>
</evidence>
<dbReference type="Proteomes" id="UP000585638">
    <property type="component" value="Unassembled WGS sequence"/>
</dbReference>
<reference evidence="6 7" key="1">
    <citation type="submission" date="2020-08" db="EMBL/GenBank/DDBJ databases">
        <title>Sequencing the genomes of 1000 actinobacteria strains.</title>
        <authorList>
            <person name="Klenk H.-P."/>
        </authorList>
    </citation>
    <scope>NUCLEOTIDE SEQUENCE [LARGE SCALE GENOMIC DNA]</scope>
    <source>
        <strain evidence="6 7">DSM 43851</strain>
    </source>
</reference>
<dbReference type="SUPFAM" id="SSF46785">
    <property type="entry name" value="Winged helix' DNA-binding domain"/>
    <property type="match status" value="1"/>
</dbReference>
<name>A0A7W9KLM6_9PSEU</name>
<dbReference type="InterPro" id="IPR036388">
    <property type="entry name" value="WH-like_DNA-bd_sf"/>
</dbReference>
<comment type="caution">
    <text evidence="6">The sequence shown here is derived from an EMBL/GenBank/DDBJ whole genome shotgun (WGS) entry which is preliminary data.</text>
</comment>
<dbReference type="InterPro" id="IPR036390">
    <property type="entry name" value="WH_DNA-bd_sf"/>
</dbReference>
<proteinExistence type="predicted"/>
<dbReference type="InterPro" id="IPR014710">
    <property type="entry name" value="RmlC-like_jellyroll"/>
</dbReference>
<keyword evidence="1" id="KW-0805">Transcription regulation</keyword>
<dbReference type="GO" id="GO:0005829">
    <property type="term" value="C:cytosol"/>
    <property type="evidence" value="ECO:0007669"/>
    <property type="project" value="TreeGrafter"/>
</dbReference>
<evidence type="ECO:0000259" key="4">
    <source>
        <dbReference type="PROSITE" id="PS50042"/>
    </source>
</evidence>
<accession>A0A7W9KLM6</accession>
<dbReference type="PROSITE" id="PS50042">
    <property type="entry name" value="CNMP_BINDING_3"/>
    <property type="match status" value="1"/>
</dbReference>
<evidence type="ECO:0000256" key="1">
    <source>
        <dbReference type="ARBA" id="ARBA00023015"/>
    </source>
</evidence>
<dbReference type="CDD" id="cd00038">
    <property type="entry name" value="CAP_ED"/>
    <property type="match status" value="1"/>
</dbReference>
<dbReference type="Pfam" id="PF13545">
    <property type="entry name" value="HTH_Crp_2"/>
    <property type="match status" value="1"/>
</dbReference>
<dbReference type="PANTHER" id="PTHR24567">
    <property type="entry name" value="CRP FAMILY TRANSCRIPTIONAL REGULATORY PROTEIN"/>
    <property type="match status" value="1"/>
</dbReference>
<protein>
    <submittedName>
        <fullName evidence="6">CRP-like cAMP-binding protein</fullName>
    </submittedName>
</protein>
<dbReference type="PROSITE" id="PS51063">
    <property type="entry name" value="HTH_CRP_2"/>
    <property type="match status" value="1"/>
</dbReference>
<dbReference type="GO" id="GO:0003677">
    <property type="term" value="F:DNA binding"/>
    <property type="evidence" value="ECO:0007669"/>
    <property type="project" value="UniProtKB-KW"/>
</dbReference>
<evidence type="ECO:0000313" key="7">
    <source>
        <dbReference type="Proteomes" id="UP000585638"/>
    </source>
</evidence>
<evidence type="ECO:0000313" key="6">
    <source>
        <dbReference type="EMBL" id="MBB5894109.1"/>
    </source>
</evidence>
<dbReference type="Gene3D" id="1.10.10.10">
    <property type="entry name" value="Winged helix-like DNA-binding domain superfamily/Winged helix DNA-binding domain"/>
    <property type="match status" value="1"/>
</dbReference>
<dbReference type="Gene3D" id="2.60.120.10">
    <property type="entry name" value="Jelly Rolls"/>
    <property type="match status" value="1"/>
</dbReference>
<organism evidence="6 7">
    <name type="scientific">Kutzneria kofuensis</name>
    <dbReference type="NCBI Taxonomy" id="103725"/>
    <lineage>
        <taxon>Bacteria</taxon>
        <taxon>Bacillati</taxon>
        <taxon>Actinomycetota</taxon>
        <taxon>Actinomycetes</taxon>
        <taxon>Pseudonocardiales</taxon>
        <taxon>Pseudonocardiaceae</taxon>
        <taxon>Kutzneria</taxon>
    </lineage>
</organism>
<dbReference type="Pfam" id="PF00027">
    <property type="entry name" value="cNMP_binding"/>
    <property type="match status" value="1"/>
</dbReference>
<dbReference type="InterPro" id="IPR018490">
    <property type="entry name" value="cNMP-bd_dom_sf"/>
</dbReference>
<dbReference type="SUPFAM" id="SSF51206">
    <property type="entry name" value="cAMP-binding domain-like"/>
    <property type="match status" value="1"/>
</dbReference>
<dbReference type="EMBL" id="JACHIR010000001">
    <property type="protein sequence ID" value="MBB5894109.1"/>
    <property type="molecule type" value="Genomic_DNA"/>
</dbReference>
<dbReference type="InterPro" id="IPR012318">
    <property type="entry name" value="HTH_CRP"/>
</dbReference>
<evidence type="ECO:0000256" key="3">
    <source>
        <dbReference type="ARBA" id="ARBA00023163"/>
    </source>
</evidence>
<dbReference type="InterPro" id="IPR050397">
    <property type="entry name" value="Env_Response_Regulators"/>
</dbReference>
<dbReference type="SMART" id="SM00419">
    <property type="entry name" value="HTH_CRP"/>
    <property type="match status" value="1"/>
</dbReference>
<dbReference type="AlphaFoldDB" id="A0A7W9KLM6"/>
<dbReference type="InterPro" id="IPR000595">
    <property type="entry name" value="cNMP-bd_dom"/>
</dbReference>
<sequence>MRQGYSGGYLLALTGGRVQVLRSEQGGEQRLLVALRAAGDLVGEMAAHGGGGVRSASVVALDDCYAHYLTVEAFDRLPAARKLTDYVVLKLSESVPFRVQLVHFKPPQRIARLLAELVMLAGPELADPMLIPLSQEQIATALGVARSSVSSFVADLRREGVLGPGPRLTVADPERLLRYTSERV</sequence>
<keyword evidence="3" id="KW-0804">Transcription</keyword>
<feature type="domain" description="Cyclic nucleotide-binding" evidence="4">
    <location>
        <begin position="1"/>
        <end position="77"/>
    </location>
</feature>